<dbReference type="GO" id="GO:0015056">
    <property type="term" value="F:corticotrophin-releasing factor receptor activity"/>
    <property type="evidence" value="ECO:0007669"/>
    <property type="project" value="TreeGrafter"/>
</dbReference>
<evidence type="ECO:0000256" key="5">
    <source>
        <dbReference type="ARBA" id="ARBA00023136"/>
    </source>
</evidence>
<reference evidence="9" key="2">
    <citation type="submission" date="2025-09" db="UniProtKB">
        <authorList>
            <consortium name="Ensembl"/>
        </authorList>
    </citation>
    <scope>IDENTIFICATION</scope>
</reference>
<dbReference type="GO" id="GO:0043404">
    <property type="term" value="F:corticotropin-releasing hormone receptor activity"/>
    <property type="evidence" value="ECO:0007669"/>
    <property type="project" value="TreeGrafter"/>
</dbReference>
<accession>A0A3B3XTG5</accession>
<dbReference type="InterPro" id="IPR000832">
    <property type="entry name" value="GPCR_2_secretin-like"/>
</dbReference>
<keyword evidence="4 7" id="KW-1133">Transmembrane helix</keyword>
<dbReference type="AlphaFoldDB" id="A0A3B3XTG5"/>
<dbReference type="GO" id="GO:0043005">
    <property type="term" value="C:neuron projection"/>
    <property type="evidence" value="ECO:0007669"/>
    <property type="project" value="TreeGrafter"/>
</dbReference>
<dbReference type="GO" id="GO:0007166">
    <property type="term" value="P:cell surface receptor signaling pathway"/>
    <property type="evidence" value="ECO:0007669"/>
    <property type="project" value="InterPro"/>
</dbReference>
<dbReference type="PANTHER" id="PTHR45620">
    <property type="entry name" value="PDF RECEPTOR-LIKE PROTEIN-RELATED"/>
    <property type="match status" value="1"/>
</dbReference>
<evidence type="ECO:0000313" key="9">
    <source>
        <dbReference type="Ensembl" id="ENSPMEP00000018369.1"/>
    </source>
</evidence>
<dbReference type="InterPro" id="IPR017981">
    <property type="entry name" value="GPCR_2-like_7TM"/>
</dbReference>
<evidence type="ECO:0000313" key="10">
    <source>
        <dbReference type="Proteomes" id="UP000261480"/>
    </source>
</evidence>
<feature type="domain" description="G-protein coupled receptors family 2 profile 2" evidence="8">
    <location>
        <begin position="1"/>
        <end position="84"/>
    </location>
</feature>
<name>A0A3B3XTG5_9TELE</name>
<feature type="transmembrane region" description="Helical" evidence="7">
    <location>
        <begin position="37"/>
        <end position="56"/>
    </location>
</feature>
<dbReference type="GO" id="GO:0007189">
    <property type="term" value="P:adenylate cyclase-activating G protein-coupled receptor signaling pathway"/>
    <property type="evidence" value="ECO:0007669"/>
    <property type="project" value="TreeGrafter"/>
</dbReference>
<keyword evidence="10" id="KW-1185">Reference proteome</keyword>
<dbReference type="GO" id="GO:0051424">
    <property type="term" value="F:corticotropin-releasing hormone binding"/>
    <property type="evidence" value="ECO:0007669"/>
    <property type="project" value="TreeGrafter"/>
</dbReference>
<keyword evidence="5 7" id="KW-0472">Membrane</keyword>
<keyword evidence="6" id="KW-1015">Disulfide bond</keyword>
<keyword evidence="2 7" id="KW-0812">Transmembrane</keyword>
<evidence type="ECO:0000256" key="4">
    <source>
        <dbReference type="ARBA" id="ARBA00022989"/>
    </source>
</evidence>
<reference evidence="9" key="1">
    <citation type="submission" date="2025-08" db="UniProtKB">
        <authorList>
            <consortium name="Ensembl"/>
        </authorList>
    </citation>
    <scope>IDENTIFICATION</scope>
</reference>
<protein>
    <recommendedName>
        <fullName evidence="8">G-protein coupled receptors family 2 profile 2 domain-containing protein</fullName>
    </recommendedName>
</protein>
<keyword evidence="3" id="KW-0732">Signal</keyword>
<dbReference type="STRING" id="48701.ENSPMEP00000018369"/>
<organism evidence="9 10">
    <name type="scientific">Poecilia mexicana</name>
    <dbReference type="NCBI Taxonomy" id="48701"/>
    <lineage>
        <taxon>Eukaryota</taxon>
        <taxon>Metazoa</taxon>
        <taxon>Chordata</taxon>
        <taxon>Craniata</taxon>
        <taxon>Vertebrata</taxon>
        <taxon>Euteleostomi</taxon>
        <taxon>Actinopterygii</taxon>
        <taxon>Neopterygii</taxon>
        <taxon>Teleostei</taxon>
        <taxon>Neoteleostei</taxon>
        <taxon>Acanthomorphata</taxon>
        <taxon>Ovalentaria</taxon>
        <taxon>Atherinomorphae</taxon>
        <taxon>Cyprinodontiformes</taxon>
        <taxon>Poeciliidae</taxon>
        <taxon>Poeciliinae</taxon>
        <taxon>Poecilia</taxon>
    </lineage>
</organism>
<dbReference type="GO" id="GO:0008528">
    <property type="term" value="F:G protein-coupled peptide receptor activity"/>
    <property type="evidence" value="ECO:0007669"/>
    <property type="project" value="TreeGrafter"/>
</dbReference>
<comment type="subcellular location">
    <subcellularLocation>
        <location evidence="1">Membrane</location>
        <topology evidence="1">Multi-pass membrane protein</topology>
    </subcellularLocation>
</comment>
<evidence type="ECO:0000256" key="2">
    <source>
        <dbReference type="ARBA" id="ARBA00022692"/>
    </source>
</evidence>
<dbReference type="Pfam" id="PF00002">
    <property type="entry name" value="7tm_2"/>
    <property type="match status" value="1"/>
</dbReference>
<dbReference type="PROSITE" id="PS50261">
    <property type="entry name" value="G_PROTEIN_RECEP_F2_4"/>
    <property type="match status" value="1"/>
</dbReference>
<dbReference type="Ensembl" id="ENSPMET00000027474.1">
    <property type="protein sequence ID" value="ENSPMEP00000018369.1"/>
    <property type="gene ID" value="ENSPMEG00000021288.1"/>
</dbReference>
<feature type="transmembrane region" description="Helical" evidence="7">
    <location>
        <begin position="6"/>
        <end position="25"/>
    </location>
</feature>
<dbReference type="PANTHER" id="PTHR45620:SF2">
    <property type="entry name" value="CORTICOTROPIN-RELEASING FACTOR RECEPTOR 1"/>
    <property type="match status" value="1"/>
</dbReference>
<dbReference type="Proteomes" id="UP000261480">
    <property type="component" value="Unplaced"/>
</dbReference>
<evidence type="ECO:0000256" key="6">
    <source>
        <dbReference type="ARBA" id="ARBA00023157"/>
    </source>
</evidence>
<evidence type="ECO:0000256" key="3">
    <source>
        <dbReference type="ARBA" id="ARBA00022729"/>
    </source>
</evidence>
<dbReference type="PRINTS" id="PR01279">
    <property type="entry name" value="CRFRECEPTOR"/>
</dbReference>
<evidence type="ECO:0000256" key="1">
    <source>
        <dbReference type="ARBA" id="ARBA00004141"/>
    </source>
</evidence>
<dbReference type="GO" id="GO:0005886">
    <property type="term" value="C:plasma membrane"/>
    <property type="evidence" value="ECO:0007669"/>
    <property type="project" value="TreeGrafter"/>
</dbReference>
<proteinExistence type="predicted"/>
<evidence type="ECO:0000259" key="8">
    <source>
        <dbReference type="PROSITE" id="PS50261"/>
    </source>
</evidence>
<dbReference type="InterPro" id="IPR050332">
    <property type="entry name" value="GPCR_2"/>
</dbReference>
<dbReference type="Gene3D" id="1.20.1070.10">
    <property type="entry name" value="Rhodopsin 7-helix transmembrane proteins"/>
    <property type="match status" value="1"/>
</dbReference>
<dbReference type="InterPro" id="IPR003051">
    <property type="entry name" value="GPCR_2_CRF_rcpt"/>
</dbReference>
<evidence type="ECO:0000256" key="7">
    <source>
        <dbReference type="SAM" id="Phobius"/>
    </source>
</evidence>
<sequence length="139" mass="16012">MILVLVINFIFLFNIVRILMTKLRASTTSETIQYRKAVKATLVLLPLLGITYMLFFVNPGKDEISQMVFIYFNSFLVSFQVGFILHSTKKQKKQTHTHKQSVMASLCGWMYHLSDLFQCNCNECREGEKNAAEMIKCAT</sequence>
<feature type="transmembrane region" description="Helical" evidence="7">
    <location>
        <begin position="68"/>
        <end position="85"/>
    </location>
</feature>